<feature type="non-terminal residue" evidence="12">
    <location>
        <position position="1"/>
    </location>
</feature>
<feature type="coiled-coil region" evidence="10">
    <location>
        <begin position="382"/>
        <end position="409"/>
    </location>
</feature>
<comment type="caution">
    <text evidence="12">The sequence shown here is derived from an EMBL/GenBank/DDBJ whole genome shotgun (WGS) entry which is preliminary data.</text>
</comment>
<feature type="domain" description="HAUS augmin-like complex subunit 3 N-terminal" evidence="11">
    <location>
        <begin position="28"/>
        <end position="286"/>
    </location>
</feature>
<evidence type="ECO:0000256" key="1">
    <source>
        <dbReference type="ARBA" id="ARBA00004186"/>
    </source>
</evidence>
<dbReference type="GO" id="GO:0031023">
    <property type="term" value="P:microtubule organizing center organization"/>
    <property type="evidence" value="ECO:0007669"/>
    <property type="project" value="TreeGrafter"/>
</dbReference>
<comment type="similarity">
    <text evidence="2">Belongs to the HAUS3 family.</text>
</comment>
<dbReference type="GO" id="GO:0005874">
    <property type="term" value="C:microtubule"/>
    <property type="evidence" value="ECO:0007669"/>
    <property type="project" value="UniProtKB-KW"/>
</dbReference>
<evidence type="ECO:0000256" key="7">
    <source>
        <dbReference type="ARBA" id="ARBA00023054"/>
    </source>
</evidence>
<reference evidence="12 13" key="1">
    <citation type="submission" date="2019-09" db="EMBL/GenBank/DDBJ databases">
        <title>Bird 10,000 Genomes (B10K) Project - Family phase.</title>
        <authorList>
            <person name="Zhang G."/>
        </authorList>
    </citation>
    <scope>NUCLEOTIDE SEQUENCE [LARGE SCALE GENOMIC DNA]</scope>
    <source>
        <strain evidence="12">OUT-0007</strain>
        <tissue evidence="12">Blood</tissue>
    </source>
</reference>
<keyword evidence="3" id="KW-0963">Cytoplasm</keyword>
<evidence type="ECO:0000256" key="3">
    <source>
        <dbReference type="ARBA" id="ARBA00022490"/>
    </source>
</evidence>
<feature type="non-terminal residue" evidence="12">
    <location>
        <position position="599"/>
    </location>
</feature>
<sequence>VNGGAEFVATLRLFYPHADSLCEKDFDWLFDCPQTKQFLDWFCRTVSEENVLSPAEVEAYEALLAAGKPILEGDALEQALQTCLQVPQLPGTIPEDEEALRQELQELKDCRDRLLWRHNKLQVLTANLQRELRYLEEEEKVVQQDLKKAQADLEVEIFQTSAVLRQISKAAKQLAEWYEGKGRPPALMCEMDLGPYMELEQQATDAFQRFIQQVLPGSVQASDVQGANGSQEATETMDTKQTIIPKSLGTDGDELLQDQESYWKELSQIEKARICAQREVIVMSAKVEGNCAALEWVQRTLEALEENQHAVKAELLCQAAALEKQLRAQRCDIMETLTHQLPPLLRAEARLSCLPVLQRQLSLEDARLQDIEGRQQKAAAWLASQHSRLDLLELQLKRERKQLDQRAAQLGEMATAMREAQNRLQEQQEYFRNAISSQNSCPRTWIDPKDLSAVRLWDMLVGQDQKEQLFRSYETLADQCSQLVQDQRVLEAQLAAPMSQLPALESFTEALYRLLYNSSNELQLSSPEITKLMQQLSTMQDNLCQMLVDLLSDLKVKRRALESPLLQTERNLYVYFYCNEDRLREVVEELEKQVSAFSE</sequence>
<keyword evidence="4" id="KW-0132">Cell division</keyword>
<dbReference type="GO" id="GO:0072686">
    <property type="term" value="C:mitotic spindle"/>
    <property type="evidence" value="ECO:0007669"/>
    <property type="project" value="TreeGrafter"/>
</dbReference>
<dbReference type="PRINTS" id="PR02089">
    <property type="entry name" value="HAUSAUGMINL3"/>
</dbReference>
<evidence type="ECO:0000259" key="11">
    <source>
        <dbReference type="Pfam" id="PF14932"/>
    </source>
</evidence>
<comment type="subcellular location">
    <subcellularLocation>
        <location evidence="1">Cytoplasm</location>
        <location evidence="1">Cytoskeleton</location>
        <location evidence="1">Spindle</location>
    </subcellularLocation>
</comment>
<dbReference type="GO" id="GO:0051301">
    <property type="term" value="P:cell division"/>
    <property type="evidence" value="ECO:0007669"/>
    <property type="project" value="UniProtKB-KW"/>
</dbReference>
<evidence type="ECO:0000256" key="8">
    <source>
        <dbReference type="ARBA" id="ARBA00023212"/>
    </source>
</evidence>
<evidence type="ECO:0000256" key="2">
    <source>
        <dbReference type="ARBA" id="ARBA00009645"/>
    </source>
</evidence>
<evidence type="ECO:0000313" key="12">
    <source>
        <dbReference type="EMBL" id="NWX05360.1"/>
    </source>
</evidence>
<proteinExistence type="inferred from homology"/>
<evidence type="ECO:0000256" key="6">
    <source>
        <dbReference type="ARBA" id="ARBA00022776"/>
    </source>
</evidence>
<dbReference type="EMBL" id="VZSB01001901">
    <property type="protein sequence ID" value="NWX05360.1"/>
    <property type="molecule type" value="Genomic_DNA"/>
</dbReference>
<keyword evidence="13" id="KW-1185">Reference proteome</keyword>
<dbReference type="AlphaFoldDB" id="A0A7K6T6R5"/>
<dbReference type="InterPro" id="IPR026206">
    <property type="entry name" value="HAUS3"/>
</dbReference>
<evidence type="ECO:0000256" key="9">
    <source>
        <dbReference type="ARBA" id="ARBA00023306"/>
    </source>
</evidence>
<dbReference type="GO" id="GO:0070652">
    <property type="term" value="C:HAUS complex"/>
    <property type="evidence" value="ECO:0007669"/>
    <property type="project" value="InterPro"/>
</dbReference>
<accession>A0A7K6T6R5</accession>
<feature type="coiled-coil region" evidence="10">
    <location>
        <begin position="118"/>
        <end position="152"/>
    </location>
</feature>
<evidence type="ECO:0000313" key="13">
    <source>
        <dbReference type="Proteomes" id="UP000546235"/>
    </source>
</evidence>
<keyword evidence="8" id="KW-0206">Cytoskeleton</keyword>
<evidence type="ECO:0000256" key="10">
    <source>
        <dbReference type="SAM" id="Coils"/>
    </source>
</evidence>
<feature type="coiled-coil region" evidence="10">
    <location>
        <begin position="294"/>
        <end position="332"/>
    </location>
</feature>
<dbReference type="PANTHER" id="PTHR19378">
    <property type="entry name" value="GOLGIN- RELATED"/>
    <property type="match status" value="1"/>
</dbReference>
<evidence type="ECO:0000256" key="4">
    <source>
        <dbReference type="ARBA" id="ARBA00022618"/>
    </source>
</evidence>
<keyword evidence="7 10" id="KW-0175">Coiled coil</keyword>
<dbReference type="PANTHER" id="PTHR19378:SF1">
    <property type="entry name" value="HAUS AUGMIN-LIKE COMPLEX SUBUNIT 3 N-TERMINAL DOMAIN-CONTAINING PROTEIN"/>
    <property type="match status" value="1"/>
</dbReference>
<name>A0A7K6T6R5_CALNI</name>
<dbReference type="InterPro" id="IPR032733">
    <property type="entry name" value="HAUS3_N"/>
</dbReference>
<keyword evidence="9" id="KW-0131">Cell cycle</keyword>
<protein>
    <submittedName>
        <fullName evidence="12">HAUS3 protein</fullName>
    </submittedName>
</protein>
<gene>
    <name evidence="12" type="primary">Haus3_0</name>
    <name evidence="12" type="ORF">CALNIC_R02652</name>
</gene>
<keyword evidence="5" id="KW-0493">Microtubule</keyword>
<keyword evidence="6" id="KW-0498">Mitosis</keyword>
<dbReference type="GO" id="GO:0005815">
    <property type="term" value="C:microtubule organizing center"/>
    <property type="evidence" value="ECO:0007669"/>
    <property type="project" value="TreeGrafter"/>
</dbReference>
<dbReference type="Pfam" id="PF14932">
    <property type="entry name" value="HAUS-augmin3"/>
    <property type="match status" value="1"/>
</dbReference>
<evidence type="ECO:0000256" key="5">
    <source>
        <dbReference type="ARBA" id="ARBA00022701"/>
    </source>
</evidence>
<dbReference type="Proteomes" id="UP000546235">
    <property type="component" value="Unassembled WGS sequence"/>
</dbReference>
<dbReference type="GO" id="GO:0051225">
    <property type="term" value="P:spindle assembly"/>
    <property type="evidence" value="ECO:0007669"/>
    <property type="project" value="InterPro"/>
</dbReference>
<organism evidence="12 13">
    <name type="scientific">Caloenas nicobarica</name>
    <name type="common">Nicobar pigeon</name>
    <dbReference type="NCBI Taxonomy" id="187106"/>
    <lineage>
        <taxon>Eukaryota</taxon>
        <taxon>Metazoa</taxon>
        <taxon>Chordata</taxon>
        <taxon>Craniata</taxon>
        <taxon>Vertebrata</taxon>
        <taxon>Euteleostomi</taxon>
        <taxon>Archelosauria</taxon>
        <taxon>Archosauria</taxon>
        <taxon>Dinosauria</taxon>
        <taxon>Saurischia</taxon>
        <taxon>Theropoda</taxon>
        <taxon>Coelurosauria</taxon>
        <taxon>Aves</taxon>
        <taxon>Neognathae</taxon>
        <taxon>Neoaves</taxon>
        <taxon>Columbimorphae</taxon>
        <taxon>Columbiformes</taxon>
        <taxon>Columbidae</taxon>
        <taxon>Caloenas</taxon>
    </lineage>
</organism>